<dbReference type="AlphaFoldDB" id="X1BHE1"/>
<sequence length="40" mass="4484">MTFTLGGLLLLLLVVALVVISYKVREHSRKIKELEGTSKK</sequence>
<name>X1BHE1_9ZZZZ</name>
<dbReference type="EMBL" id="BART01019644">
    <property type="protein sequence ID" value="GAG94440.1"/>
    <property type="molecule type" value="Genomic_DNA"/>
</dbReference>
<reference evidence="1" key="1">
    <citation type="journal article" date="2014" name="Front. Microbiol.">
        <title>High frequency of phylogenetically diverse reductive dehalogenase-homologous genes in deep subseafloor sedimentary metagenomes.</title>
        <authorList>
            <person name="Kawai M."/>
            <person name="Futagami T."/>
            <person name="Toyoda A."/>
            <person name="Takaki Y."/>
            <person name="Nishi S."/>
            <person name="Hori S."/>
            <person name="Arai W."/>
            <person name="Tsubouchi T."/>
            <person name="Morono Y."/>
            <person name="Uchiyama I."/>
            <person name="Ito T."/>
            <person name="Fujiyama A."/>
            <person name="Inagaki F."/>
            <person name="Takami H."/>
        </authorList>
    </citation>
    <scope>NUCLEOTIDE SEQUENCE</scope>
    <source>
        <strain evidence="1">Expedition CK06-06</strain>
    </source>
</reference>
<comment type="caution">
    <text evidence="1">The sequence shown here is derived from an EMBL/GenBank/DDBJ whole genome shotgun (WGS) entry which is preliminary data.</text>
</comment>
<evidence type="ECO:0000313" key="1">
    <source>
        <dbReference type="EMBL" id="GAG94440.1"/>
    </source>
</evidence>
<gene>
    <name evidence="1" type="ORF">S01H4_36703</name>
</gene>
<accession>X1BHE1</accession>
<protein>
    <submittedName>
        <fullName evidence="1">Uncharacterized protein</fullName>
    </submittedName>
</protein>
<proteinExistence type="predicted"/>
<organism evidence="1">
    <name type="scientific">marine sediment metagenome</name>
    <dbReference type="NCBI Taxonomy" id="412755"/>
    <lineage>
        <taxon>unclassified sequences</taxon>
        <taxon>metagenomes</taxon>
        <taxon>ecological metagenomes</taxon>
    </lineage>
</organism>